<dbReference type="Pfam" id="PF01327">
    <property type="entry name" value="Pep_deformylase"/>
    <property type="match status" value="1"/>
</dbReference>
<dbReference type="Gene3D" id="3.90.45.10">
    <property type="entry name" value="Peptide deformylase"/>
    <property type="match status" value="1"/>
</dbReference>
<accession>A0A1J5S9S1</accession>
<dbReference type="PRINTS" id="PR01576">
    <property type="entry name" value="PDEFORMYLASE"/>
</dbReference>
<keyword evidence="2" id="KW-0378">Hydrolase</keyword>
<evidence type="ECO:0000313" key="2">
    <source>
        <dbReference type="EMBL" id="OIR05249.1"/>
    </source>
</evidence>
<comment type="caution">
    <text evidence="2">The sequence shown here is derived from an EMBL/GenBank/DDBJ whole genome shotgun (WGS) entry which is preliminary data.</text>
</comment>
<reference evidence="2" key="1">
    <citation type="submission" date="2016-10" db="EMBL/GenBank/DDBJ databases">
        <title>Sequence of Gallionella enrichment culture.</title>
        <authorList>
            <person name="Poehlein A."/>
            <person name="Muehling M."/>
            <person name="Daniel R."/>
        </authorList>
    </citation>
    <scope>NUCLEOTIDE SEQUENCE</scope>
</reference>
<dbReference type="PANTHER" id="PTHR10458">
    <property type="entry name" value="PEPTIDE DEFORMYLASE"/>
    <property type="match status" value="1"/>
</dbReference>
<dbReference type="NCBIfam" id="TIGR00079">
    <property type="entry name" value="pept_deformyl"/>
    <property type="match status" value="1"/>
</dbReference>
<dbReference type="EC" id="3.5.1.88" evidence="2"/>
<dbReference type="InterPro" id="IPR023635">
    <property type="entry name" value="Peptide_deformylase"/>
</dbReference>
<protein>
    <submittedName>
        <fullName evidence="2">Peptide deformylase</fullName>
        <ecNumber evidence="2">3.5.1.88</ecNumber>
    </submittedName>
</protein>
<dbReference type="GO" id="GO:0042586">
    <property type="term" value="F:peptide deformylase activity"/>
    <property type="evidence" value="ECO:0007669"/>
    <property type="project" value="UniProtKB-EC"/>
</dbReference>
<dbReference type="HAMAP" id="MF_00163">
    <property type="entry name" value="Pep_deformylase"/>
    <property type="match status" value="1"/>
</dbReference>
<dbReference type="InterPro" id="IPR036821">
    <property type="entry name" value="Peptide_deformylase_sf"/>
</dbReference>
<proteinExistence type="inferred from homology"/>
<dbReference type="SUPFAM" id="SSF56420">
    <property type="entry name" value="Peptide deformylase"/>
    <property type="match status" value="1"/>
</dbReference>
<sequence length="190" mass="21130">MLLPIVHYNNPILRQRGVKVAEFDAPLRKLVDDMIETMHAAEGIGLAAQQIGRAIQLCVVDLRATDKDFDWLLDGAKPPADILMPFAVINPKITPKPGTRKMVYEEGCLSFAEIRGDVVRPDEVLVQYQDAYGVSHELLCNGLLSRCIQHETDHLNGTLFIDRMEKAVRAKVEPAVKELARKTKTASEAA</sequence>
<name>A0A1J5S9S1_9ZZZZ</name>
<dbReference type="EMBL" id="MLJW01000051">
    <property type="protein sequence ID" value="OIR05249.1"/>
    <property type="molecule type" value="Genomic_DNA"/>
</dbReference>
<comment type="similarity">
    <text evidence="1">Belongs to the polypeptide deformylase family.</text>
</comment>
<dbReference type="NCBIfam" id="NF001159">
    <property type="entry name" value="PRK00150.1-3"/>
    <property type="match status" value="1"/>
</dbReference>
<organism evidence="2">
    <name type="scientific">mine drainage metagenome</name>
    <dbReference type="NCBI Taxonomy" id="410659"/>
    <lineage>
        <taxon>unclassified sequences</taxon>
        <taxon>metagenomes</taxon>
        <taxon>ecological metagenomes</taxon>
    </lineage>
</organism>
<dbReference type="CDD" id="cd00487">
    <property type="entry name" value="Pep_deformylase"/>
    <property type="match status" value="1"/>
</dbReference>
<evidence type="ECO:0000256" key="1">
    <source>
        <dbReference type="ARBA" id="ARBA00010759"/>
    </source>
</evidence>
<gene>
    <name evidence="2" type="primary">def_9</name>
    <name evidence="2" type="ORF">GALL_125610</name>
</gene>
<dbReference type="PIRSF" id="PIRSF004749">
    <property type="entry name" value="Pep_def"/>
    <property type="match status" value="1"/>
</dbReference>
<dbReference type="PANTHER" id="PTHR10458:SF22">
    <property type="entry name" value="PEPTIDE DEFORMYLASE"/>
    <property type="match status" value="1"/>
</dbReference>
<dbReference type="AlphaFoldDB" id="A0A1J5S9S1"/>